<evidence type="ECO:0000313" key="1">
    <source>
        <dbReference type="EMBL" id="MBW62206.1"/>
    </source>
</evidence>
<sequence length="88" mass="9696">MWSKCGRTSGKLSQTVVLLPAAAFSPTAPLCAESVHRMNFPKESLCVQFSLALFWSVVRLLDLPDITYALLTTLFGGQLNGLHFCFCE</sequence>
<name>A0A2M4CA21_9DIPT</name>
<reference evidence="1" key="1">
    <citation type="submission" date="2018-01" db="EMBL/GenBank/DDBJ databases">
        <title>An insight into the sialome of Amazonian anophelines.</title>
        <authorList>
            <person name="Ribeiro J.M."/>
            <person name="Scarpassa V."/>
            <person name="Calvo E."/>
        </authorList>
    </citation>
    <scope>NUCLEOTIDE SEQUENCE</scope>
    <source>
        <tissue evidence="1">Salivary glands</tissue>
    </source>
</reference>
<protein>
    <submittedName>
        <fullName evidence="1">Putative secreted protein</fullName>
    </submittedName>
</protein>
<dbReference type="EMBL" id="GGFJ01013065">
    <property type="protein sequence ID" value="MBW62206.1"/>
    <property type="molecule type" value="Transcribed_RNA"/>
</dbReference>
<organism evidence="1">
    <name type="scientific">Anopheles marajoara</name>
    <dbReference type="NCBI Taxonomy" id="58244"/>
    <lineage>
        <taxon>Eukaryota</taxon>
        <taxon>Metazoa</taxon>
        <taxon>Ecdysozoa</taxon>
        <taxon>Arthropoda</taxon>
        <taxon>Hexapoda</taxon>
        <taxon>Insecta</taxon>
        <taxon>Pterygota</taxon>
        <taxon>Neoptera</taxon>
        <taxon>Endopterygota</taxon>
        <taxon>Diptera</taxon>
        <taxon>Nematocera</taxon>
        <taxon>Culicoidea</taxon>
        <taxon>Culicidae</taxon>
        <taxon>Anophelinae</taxon>
        <taxon>Anopheles</taxon>
    </lineage>
</organism>
<proteinExistence type="predicted"/>
<accession>A0A2M4CA21</accession>
<dbReference type="AlphaFoldDB" id="A0A2M4CA21"/>